<dbReference type="InterPro" id="IPR042213">
    <property type="entry name" value="NBD_C_sf"/>
</dbReference>
<keyword evidence="5" id="KW-0067">ATP-binding</keyword>
<evidence type="ECO:0000313" key="10">
    <source>
        <dbReference type="Proteomes" id="UP000238034"/>
    </source>
</evidence>
<dbReference type="AlphaFoldDB" id="A0A2T0TRP2"/>
<comment type="similarity">
    <text evidence="1">Belongs to the four-carbon acid sugar kinase family.</text>
</comment>
<keyword evidence="3" id="KW-0547">Nucleotide-binding</keyword>
<evidence type="ECO:0000259" key="8">
    <source>
        <dbReference type="Pfam" id="PF17042"/>
    </source>
</evidence>
<accession>A0A2T0TRP2</accession>
<organism evidence="9 10">
    <name type="scientific">Arcticibacter pallidicorallinus</name>
    <dbReference type="NCBI Taxonomy" id="1259464"/>
    <lineage>
        <taxon>Bacteria</taxon>
        <taxon>Pseudomonadati</taxon>
        <taxon>Bacteroidota</taxon>
        <taxon>Sphingobacteriia</taxon>
        <taxon>Sphingobacteriales</taxon>
        <taxon>Sphingobacteriaceae</taxon>
        <taxon>Arcticibacter</taxon>
    </lineage>
</organism>
<feature type="domain" description="Four-carbon acid sugar kinase N-terminal" evidence="7">
    <location>
        <begin position="2"/>
        <end position="161"/>
    </location>
</feature>
<dbReference type="OrthoDB" id="9778478at2"/>
<proteinExistence type="inferred from homology"/>
<evidence type="ECO:0000256" key="2">
    <source>
        <dbReference type="ARBA" id="ARBA00022679"/>
    </source>
</evidence>
<reference evidence="9 10" key="1">
    <citation type="submission" date="2018-03" db="EMBL/GenBank/DDBJ databases">
        <title>Genomic Encyclopedia of Type Strains, Phase III (KMG-III): the genomes of soil and plant-associated and newly described type strains.</title>
        <authorList>
            <person name="Whitman W."/>
        </authorList>
    </citation>
    <scope>NUCLEOTIDE SEQUENCE [LARGE SCALE GENOMIC DNA]</scope>
    <source>
        <strain evidence="9 10">CGMCC 1.9313</strain>
    </source>
</reference>
<protein>
    <submittedName>
        <fullName evidence="9">Uncharacterized protein YgbK (DUF1537 family)</fullName>
    </submittedName>
</protein>
<keyword evidence="2" id="KW-0808">Transferase</keyword>
<keyword evidence="10" id="KW-1185">Reference proteome</keyword>
<evidence type="ECO:0000259" key="7">
    <source>
        <dbReference type="Pfam" id="PF07005"/>
    </source>
</evidence>
<gene>
    <name evidence="9" type="ORF">B0I27_11528</name>
</gene>
<sequence length="383" mass="42196">MIAVIADDFTGAAEIGGIAVRLGWKVVINTVVAPEPEADVLIIATNTRSKTPEEARAIIRQITSELMQLQPQLIYKKIDSVLRGNVREELLEQIAVSGKKRALLIPANPSLKRVIQDGVYFFEGAPLHRSRFSTNSRERVKSSNVVDLVGTGQSDVDVVSLGDPFMHKSLLIGNASNEGDLGHWAERLDDETVLAGGSSFFHALLKHLGSKGDIEKQPLILGKRILYVCGSAFQGSRSMVANAFDSGKKVAYMPAELFCDDVDRAKLMVHWQETAARFLENNDAVIIAVDQINSADAVKLDRSISEIIAEVVSNIMQRLNVHELVIEGGETASVIMNKLNYNKFHPVQELSPGVIRMKIKEKEGTHLTLKPGSYVWPSSIWQY</sequence>
<feature type="domain" description="Four-carbon acid sugar kinase nucleotide binding" evidence="8">
    <location>
        <begin position="226"/>
        <end position="373"/>
    </location>
</feature>
<evidence type="ECO:0000256" key="6">
    <source>
        <dbReference type="ARBA" id="ARBA00023277"/>
    </source>
</evidence>
<dbReference type="Gene3D" id="3.40.980.20">
    <property type="entry name" value="Four-carbon acid sugar kinase, nucleotide binding domain"/>
    <property type="match status" value="1"/>
</dbReference>
<evidence type="ECO:0000313" key="9">
    <source>
        <dbReference type="EMBL" id="PRY48327.1"/>
    </source>
</evidence>
<keyword evidence="6" id="KW-0119">Carbohydrate metabolism</keyword>
<dbReference type="Gene3D" id="3.40.50.10840">
    <property type="entry name" value="Putative sugar-binding, N-terminal domain"/>
    <property type="match status" value="1"/>
</dbReference>
<dbReference type="InterPro" id="IPR031475">
    <property type="entry name" value="NBD_C"/>
</dbReference>
<dbReference type="SUPFAM" id="SSF142764">
    <property type="entry name" value="YgbK-like"/>
    <property type="match status" value="1"/>
</dbReference>
<dbReference type="Pfam" id="PF07005">
    <property type="entry name" value="SBD_N"/>
    <property type="match status" value="1"/>
</dbReference>
<comment type="caution">
    <text evidence="9">The sequence shown here is derived from an EMBL/GenBank/DDBJ whole genome shotgun (WGS) entry which is preliminary data.</text>
</comment>
<dbReference type="Pfam" id="PF17042">
    <property type="entry name" value="NBD_C"/>
    <property type="match status" value="1"/>
</dbReference>
<evidence type="ECO:0000256" key="5">
    <source>
        <dbReference type="ARBA" id="ARBA00022840"/>
    </source>
</evidence>
<keyword evidence="4" id="KW-0418">Kinase</keyword>
<name>A0A2T0TRP2_9SPHI</name>
<dbReference type="GO" id="GO:0016301">
    <property type="term" value="F:kinase activity"/>
    <property type="evidence" value="ECO:0007669"/>
    <property type="project" value="UniProtKB-KW"/>
</dbReference>
<dbReference type="GO" id="GO:0005524">
    <property type="term" value="F:ATP binding"/>
    <property type="evidence" value="ECO:0007669"/>
    <property type="project" value="UniProtKB-KW"/>
</dbReference>
<evidence type="ECO:0000256" key="1">
    <source>
        <dbReference type="ARBA" id="ARBA00005715"/>
    </source>
</evidence>
<dbReference type="InterPro" id="IPR037051">
    <property type="entry name" value="4-carb_acid_sugar_kinase_N_sf"/>
</dbReference>
<dbReference type="RefSeq" id="WP_106295491.1">
    <property type="nucleotide sequence ID" value="NZ_PVTH01000015.1"/>
</dbReference>
<evidence type="ECO:0000256" key="4">
    <source>
        <dbReference type="ARBA" id="ARBA00022777"/>
    </source>
</evidence>
<dbReference type="EMBL" id="PVTH01000015">
    <property type="protein sequence ID" value="PRY48327.1"/>
    <property type="molecule type" value="Genomic_DNA"/>
</dbReference>
<evidence type="ECO:0000256" key="3">
    <source>
        <dbReference type="ARBA" id="ARBA00022741"/>
    </source>
</evidence>
<dbReference type="Proteomes" id="UP000238034">
    <property type="component" value="Unassembled WGS sequence"/>
</dbReference>
<dbReference type="InterPro" id="IPR010737">
    <property type="entry name" value="4-carb_acid_sugar_kinase_N"/>
</dbReference>